<name>A0AA37W5I2_9GAMM</name>
<proteinExistence type="predicted"/>
<keyword evidence="2" id="KW-1185">Reference proteome</keyword>
<sequence length="54" mass="6424">MRVTFKFKRWLCGVSAQINLLLAIKLAVIINRRKLNNLKLYARVKEFKYAINSR</sequence>
<reference evidence="1" key="2">
    <citation type="submission" date="2023-01" db="EMBL/GenBank/DDBJ databases">
        <title>Draft genome sequence of Pseudoalteromonas tetraodonis strain NBRC 103034.</title>
        <authorList>
            <person name="Sun Q."/>
            <person name="Mori K."/>
        </authorList>
    </citation>
    <scope>NUCLEOTIDE SEQUENCE</scope>
    <source>
        <strain evidence="1">NBRC 103034</strain>
    </source>
</reference>
<comment type="caution">
    <text evidence="1">The sequence shown here is derived from an EMBL/GenBank/DDBJ whole genome shotgun (WGS) entry which is preliminary data.</text>
</comment>
<reference evidence="1" key="1">
    <citation type="journal article" date="2014" name="Int. J. Syst. Evol. Microbiol.">
        <title>Complete genome sequence of Corynebacterium casei LMG S-19264T (=DSM 44701T), isolated from a smear-ripened cheese.</title>
        <authorList>
            <consortium name="US DOE Joint Genome Institute (JGI-PGF)"/>
            <person name="Walter F."/>
            <person name="Albersmeier A."/>
            <person name="Kalinowski J."/>
            <person name="Ruckert C."/>
        </authorList>
    </citation>
    <scope>NUCLEOTIDE SEQUENCE</scope>
    <source>
        <strain evidence="1">NBRC 103034</strain>
    </source>
</reference>
<evidence type="ECO:0000313" key="2">
    <source>
        <dbReference type="Proteomes" id="UP001161408"/>
    </source>
</evidence>
<gene>
    <name evidence="1" type="ORF">GCM10007914_28320</name>
</gene>
<accession>A0AA37W5I2</accession>
<organism evidence="1 2">
    <name type="scientific">Pseudoalteromonas tetraodonis GFC</name>
    <dbReference type="NCBI Taxonomy" id="1315271"/>
    <lineage>
        <taxon>Bacteria</taxon>
        <taxon>Pseudomonadati</taxon>
        <taxon>Pseudomonadota</taxon>
        <taxon>Gammaproteobacteria</taxon>
        <taxon>Alteromonadales</taxon>
        <taxon>Pseudoalteromonadaceae</taxon>
        <taxon>Pseudoalteromonas</taxon>
    </lineage>
</organism>
<dbReference type="EMBL" id="BSNE01000020">
    <property type="protein sequence ID" value="GLQ03951.1"/>
    <property type="molecule type" value="Genomic_DNA"/>
</dbReference>
<dbReference type="Proteomes" id="UP001161408">
    <property type="component" value="Unassembled WGS sequence"/>
</dbReference>
<dbReference type="AlphaFoldDB" id="A0AA37W5I2"/>
<protein>
    <recommendedName>
        <fullName evidence="3">Transposase DDE domain-containing protein</fullName>
    </recommendedName>
</protein>
<evidence type="ECO:0008006" key="3">
    <source>
        <dbReference type="Google" id="ProtNLM"/>
    </source>
</evidence>
<evidence type="ECO:0000313" key="1">
    <source>
        <dbReference type="EMBL" id="GLQ03951.1"/>
    </source>
</evidence>